<dbReference type="OrthoDB" id="9768177at2"/>
<dbReference type="InterPro" id="IPR023997">
    <property type="entry name" value="TonB-dep_OMP_SusC/RagA_CS"/>
</dbReference>
<dbReference type="InterPro" id="IPR023996">
    <property type="entry name" value="TonB-dep_OMP_SusC/RagA"/>
</dbReference>
<dbReference type="EMBL" id="FQUC01000001">
    <property type="protein sequence ID" value="SHE31679.1"/>
    <property type="molecule type" value="Genomic_DNA"/>
</dbReference>
<dbReference type="SUPFAM" id="SSF56935">
    <property type="entry name" value="Porins"/>
    <property type="match status" value="1"/>
</dbReference>
<accession>A0A1M4SHL1</accession>
<dbReference type="Proteomes" id="UP000184480">
    <property type="component" value="Unassembled WGS sequence"/>
</dbReference>
<proteinExistence type="inferred from homology"/>
<keyword evidence="2" id="KW-0472">Membrane</keyword>
<dbReference type="Pfam" id="PF07715">
    <property type="entry name" value="Plug"/>
    <property type="match status" value="1"/>
</dbReference>
<dbReference type="InterPro" id="IPR037066">
    <property type="entry name" value="Plug_dom_sf"/>
</dbReference>
<dbReference type="GO" id="GO:0044718">
    <property type="term" value="P:siderophore transmembrane transport"/>
    <property type="evidence" value="ECO:0007669"/>
    <property type="project" value="TreeGrafter"/>
</dbReference>
<keyword evidence="2" id="KW-1134">Transmembrane beta strand</keyword>
<organism evidence="5 6">
    <name type="scientific">Dysgonomonas macrotermitis</name>
    <dbReference type="NCBI Taxonomy" id="1346286"/>
    <lineage>
        <taxon>Bacteria</taxon>
        <taxon>Pseudomonadati</taxon>
        <taxon>Bacteroidota</taxon>
        <taxon>Bacteroidia</taxon>
        <taxon>Bacteroidales</taxon>
        <taxon>Dysgonomonadaceae</taxon>
        <taxon>Dysgonomonas</taxon>
    </lineage>
</organism>
<dbReference type="NCBIfam" id="TIGR04057">
    <property type="entry name" value="SusC_RagA_signa"/>
    <property type="match status" value="1"/>
</dbReference>
<dbReference type="Gene3D" id="2.60.40.1120">
    <property type="entry name" value="Carboxypeptidase-like, regulatory domain"/>
    <property type="match status" value="1"/>
</dbReference>
<comment type="similarity">
    <text evidence="2">Belongs to the TonB-dependent receptor family.</text>
</comment>
<evidence type="ECO:0000313" key="6">
    <source>
        <dbReference type="Proteomes" id="UP000184480"/>
    </source>
</evidence>
<dbReference type="RefSeq" id="WP_073357270.1">
    <property type="nucleotide sequence ID" value="NZ_BBXL01000001.1"/>
</dbReference>
<dbReference type="InterPro" id="IPR008969">
    <property type="entry name" value="CarboxyPept-like_regulatory"/>
</dbReference>
<evidence type="ECO:0000313" key="5">
    <source>
        <dbReference type="EMBL" id="SHE31679.1"/>
    </source>
</evidence>
<evidence type="ECO:0000256" key="1">
    <source>
        <dbReference type="ARBA" id="ARBA00022729"/>
    </source>
</evidence>
<dbReference type="Gene3D" id="2.170.130.10">
    <property type="entry name" value="TonB-dependent receptor, plug domain"/>
    <property type="match status" value="1"/>
</dbReference>
<dbReference type="PROSITE" id="PS52016">
    <property type="entry name" value="TONB_DEPENDENT_REC_3"/>
    <property type="match status" value="1"/>
</dbReference>
<feature type="domain" description="TonB-dependent receptor plug" evidence="4">
    <location>
        <begin position="122"/>
        <end position="223"/>
    </location>
</feature>
<dbReference type="PANTHER" id="PTHR30069">
    <property type="entry name" value="TONB-DEPENDENT OUTER MEMBRANE RECEPTOR"/>
    <property type="match status" value="1"/>
</dbReference>
<dbReference type="InterPro" id="IPR012910">
    <property type="entry name" value="Plug_dom"/>
</dbReference>
<dbReference type="STRING" id="1346286.SAMN05444362_10165"/>
<dbReference type="SUPFAM" id="SSF49464">
    <property type="entry name" value="Carboxypeptidase regulatory domain-like"/>
    <property type="match status" value="1"/>
</dbReference>
<evidence type="ECO:0000259" key="4">
    <source>
        <dbReference type="Pfam" id="PF07715"/>
    </source>
</evidence>
<protein>
    <submittedName>
        <fullName evidence="5">TonB-linked outer membrane protein, SusC/RagA family</fullName>
    </submittedName>
</protein>
<name>A0A1M4SHL1_9BACT</name>
<keyword evidence="2" id="KW-0812">Transmembrane</keyword>
<keyword evidence="1 3" id="KW-0732">Signal</keyword>
<sequence length="1045" mass="116291">MKNLTSMKTHFSLLLIALLLSVCGGQAYAQNRIVSGTVRDVKGDPLIGVSIKVKGNTGAGTISDLDGKFSIPAAGNNTLEFTYVGYATANISIDGKSIIEVVMTEDNALDEVVVVGYGTQKKSSLTGAISNIKSDEITRTAAVTTSGTLVGKVPGISARQSDGRPGASTTIQIRNMGTPLYVIDGMPADEGQFNNLSATDIENISVLKDASAAIYGVRAANGVILVTTKSGRRNEKNTISASGYAGFQNMSRFAKPANAEQYVRGLMESDLNTTGSTSYTMQDLENWANGTNPSQDYYKALIRENSPIYYGNINATGGSDKSSYYLSLSHIDQSAVFKGYNFKRTNLQANFDIDITKNFKVGTKINGRIEERHNVSVPGLGQDNYWGPYYGLYLNKPTELMYANNNPDYIAATSGGVYNPASFNKGTSGYTDDIWKVMQTTLFAEYQTPIKGLTARGTLSYWYANRNEDRHEYSWDAYTYDSATDTYISNNGSSNSGWKRRIQNTLEDLTYQLQINYNNKFGLHNIGGVLAAEAYKNKNKYYSIQGSPSNNILYPLDLDEMNGMTDTFSTFTRAGFIFKANYDYADRYYLELSGRYDGSSLFRDGDRWGLFPAISAGWRLSEESFMKGLRDAWLNNLKFRISYGVTGDDKNSDGTYIVSQYAYMEGYNWNEGMSVLNGNTLAGIQSRGMPTTTVSWMKSKMFNVGMDFDLLGNRLSGTLEYFHRKRTGIPATSSQVLIPSEMGFTLPSENLNSDSHMGVEASLLWRDKIDKVKYNVGGNVTLARKKNNYVEADSNARGSSWDYYRNNTSNRWSNILWGYECIGQFQSQEEIQNYTVDIDGSGNSTLLPGDLIYKDVNGDGIINELDERPIGYATGELPYLNFALNLQVEWNNFDLKMDFTGASMQSYMRQWELRVPFQANNSPAYLLTNAWRHADPTDASSEWIAGKYPAIRANSGSHSSYSRNSTFWLTNVNYIKLRTLEVGYTIPRMLLSKYKVDNLRLYVNCYNLFSIDNTHDFGVDPEISTESGLATPTIRTINFGFNLTF</sequence>
<dbReference type="GO" id="GO:0015344">
    <property type="term" value="F:siderophore uptake transmembrane transporter activity"/>
    <property type="evidence" value="ECO:0007669"/>
    <property type="project" value="TreeGrafter"/>
</dbReference>
<keyword evidence="6" id="KW-1185">Reference proteome</keyword>
<evidence type="ECO:0000256" key="3">
    <source>
        <dbReference type="SAM" id="SignalP"/>
    </source>
</evidence>
<gene>
    <name evidence="5" type="ORF">SAMN05444362_10165</name>
</gene>
<dbReference type="AlphaFoldDB" id="A0A1M4SHL1"/>
<dbReference type="Pfam" id="PF13715">
    <property type="entry name" value="CarbopepD_reg_2"/>
    <property type="match status" value="1"/>
</dbReference>
<dbReference type="GO" id="GO:0009279">
    <property type="term" value="C:cell outer membrane"/>
    <property type="evidence" value="ECO:0007669"/>
    <property type="project" value="UniProtKB-SubCell"/>
</dbReference>
<feature type="chain" id="PRO_5012092749" evidence="3">
    <location>
        <begin position="30"/>
        <end position="1045"/>
    </location>
</feature>
<feature type="signal peptide" evidence="3">
    <location>
        <begin position="1"/>
        <end position="29"/>
    </location>
</feature>
<evidence type="ECO:0000256" key="2">
    <source>
        <dbReference type="PROSITE-ProRule" id="PRU01360"/>
    </source>
</evidence>
<keyword evidence="2" id="KW-0998">Cell outer membrane</keyword>
<dbReference type="InterPro" id="IPR039426">
    <property type="entry name" value="TonB-dep_rcpt-like"/>
</dbReference>
<keyword evidence="2" id="KW-0813">Transport</keyword>
<dbReference type="NCBIfam" id="TIGR04056">
    <property type="entry name" value="OMP_RagA_SusC"/>
    <property type="match status" value="1"/>
</dbReference>
<dbReference type="PANTHER" id="PTHR30069:SF29">
    <property type="entry name" value="HEMOGLOBIN AND HEMOGLOBIN-HAPTOGLOBIN-BINDING PROTEIN 1-RELATED"/>
    <property type="match status" value="1"/>
</dbReference>
<reference evidence="6" key="1">
    <citation type="submission" date="2016-11" db="EMBL/GenBank/DDBJ databases">
        <authorList>
            <person name="Varghese N."/>
            <person name="Submissions S."/>
        </authorList>
    </citation>
    <scope>NUCLEOTIDE SEQUENCE [LARGE SCALE GENOMIC DNA]</scope>
    <source>
        <strain evidence="6">DSM 27370</strain>
    </source>
</reference>
<comment type="subcellular location">
    <subcellularLocation>
        <location evidence="2">Cell outer membrane</location>
        <topology evidence="2">Multi-pass membrane protein</topology>
    </subcellularLocation>
</comment>